<dbReference type="GO" id="GO:0007010">
    <property type="term" value="P:cytoskeleton organization"/>
    <property type="evidence" value="ECO:0007669"/>
    <property type="project" value="TreeGrafter"/>
</dbReference>
<dbReference type="PANTHER" id="PTHR13239:SF4">
    <property type="entry name" value="AT25231P"/>
    <property type="match status" value="1"/>
</dbReference>
<gene>
    <name evidence="2" type="ORF">H257_09689</name>
</gene>
<dbReference type="GO" id="GO:0005829">
    <property type="term" value="C:cytosol"/>
    <property type="evidence" value="ECO:0007669"/>
    <property type="project" value="TreeGrafter"/>
</dbReference>
<protein>
    <recommendedName>
        <fullName evidence="1">Far11/STRP C-terminal domain-containing protein</fullName>
    </recommendedName>
</protein>
<dbReference type="SMART" id="SM01293">
    <property type="entry name" value="DUF3402"/>
    <property type="match status" value="1"/>
</dbReference>
<accession>W4G927</accession>
<organism evidence="2">
    <name type="scientific">Aphanomyces astaci</name>
    <name type="common">Crayfish plague agent</name>
    <dbReference type="NCBI Taxonomy" id="112090"/>
    <lineage>
        <taxon>Eukaryota</taxon>
        <taxon>Sar</taxon>
        <taxon>Stramenopiles</taxon>
        <taxon>Oomycota</taxon>
        <taxon>Saprolegniomycetes</taxon>
        <taxon>Saprolegniales</taxon>
        <taxon>Verrucalvaceae</taxon>
        <taxon>Aphanomyces</taxon>
    </lineage>
</organism>
<dbReference type="InterPro" id="IPR040185">
    <property type="entry name" value="Far11/STRP"/>
</dbReference>
<evidence type="ECO:0000259" key="1">
    <source>
        <dbReference type="SMART" id="SM01293"/>
    </source>
</evidence>
<dbReference type="RefSeq" id="XP_009834295.1">
    <property type="nucleotide sequence ID" value="XM_009835993.1"/>
</dbReference>
<dbReference type="EMBL" id="KI913137">
    <property type="protein sequence ID" value="ETV76170.1"/>
    <property type="molecule type" value="Genomic_DNA"/>
</dbReference>
<dbReference type="PANTHER" id="PTHR13239">
    <property type="entry name" value="PROTEIN REQUIRED FOR HYPHAL ANASTOMOSIS HAM-2"/>
    <property type="match status" value="1"/>
</dbReference>
<sequence>MATANGSGGYASVKRPELQALSLAERISFFYCSSVQDFMGVAINPSEFLVAPDDVPYYLQLLESPDREQWLKAEAVLIPFAQGRAVPDANQHRLLVDFDKACVHNKHLVDAGALPTYTQHLLRAMTSLKGLNFQYMELEMVERLLGQLNRAITMLYLVVTLSPHASRPAMQRSLVDIGLFPPHQLLVDIFDCLQVHHAIPGFPIKRLMLLVYVWITTILGDLNELDRLKAARRQHHHLAVDDSSKWTCKSLKKPATVPLGDPATDPLYPTRVKTQAARDAIHAKYLHRPHADLSPVPPASVDALSSDDVAPLSDDQAWGARVELLYKLVLVPKWKEYTGLLGAIITTMAAGNAMDKRGYFSKRKFSVDDTATGVGSSSSGSSNPDEQLYWNWMNREKAIVLDVTSLVILHLLKHVRSSHYFKGELLAQGLVEGALLPAATKFLNRDTATYVQVRAEDASHQRVEMHPPMQKAVAVLADDPSMEYALAPLRTVTSLLRIVQRLTKRKPSLIRAMLCRTQSLVWLKRVLNLRDPTSRLYALKLVKSQGRYLGHQWMRKFTCVHLLTEVYLHVRPELEDDWLKNDEDEASPLAKASEALLQGEVHAFHHKNYWSKPQPPAAPSSGGVSIAVQGLLDLQHDTLDVDGGSARKLVADLKLDAALCGQYEKWLDARGITSSSTTTSTFADDVVAPWPIAFH</sequence>
<dbReference type="VEuPathDB" id="FungiDB:H257_09689"/>
<dbReference type="AlphaFoldDB" id="W4G927"/>
<dbReference type="Pfam" id="PF07923">
    <property type="entry name" value="N1221"/>
    <property type="match status" value="1"/>
</dbReference>
<dbReference type="Pfam" id="PF11882">
    <property type="entry name" value="DUF3402"/>
    <property type="match status" value="1"/>
</dbReference>
<dbReference type="InterPro" id="IPR012486">
    <property type="entry name" value="Far11/STRP_N"/>
</dbReference>
<evidence type="ECO:0000313" key="2">
    <source>
        <dbReference type="EMBL" id="ETV76170.1"/>
    </source>
</evidence>
<proteinExistence type="predicted"/>
<dbReference type="OrthoDB" id="18234at2759"/>
<feature type="domain" description="Far11/STRP C-terminal" evidence="1">
    <location>
        <begin position="262"/>
        <end position="637"/>
    </location>
</feature>
<dbReference type="InterPro" id="IPR021819">
    <property type="entry name" value="Far11/STRP_C"/>
</dbReference>
<dbReference type="STRING" id="112090.W4G927"/>
<name>W4G927_APHAT</name>
<reference evidence="2" key="1">
    <citation type="submission" date="2013-12" db="EMBL/GenBank/DDBJ databases">
        <title>The Genome Sequence of Aphanomyces astaci APO3.</title>
        <authorList>
            <consortium name="The Broad Institute Genomics Platform"/>
            <person name="Russ C."/>
            <person name="Tyler B."/>
            <person name="van West P."/>
            <person name="Dieguez-Uribeondo J."/>
            <person name="Young S.K."/>
            <person name="Zeng Q."/>
            <person name="Gargeya S."/>
            <person name="Fitzgerald M."/>
            <person name="Abouelleil A."/>
            <person name="Alvarado L."/>
            <person name="Chapman S.B."/>
            <person name="Gainer-Dewar J."/>
            <person name="Goldberg J."/>
            <person name="Griggs A."/>
            <person name="Gujja S."/>
            <person name="Hansen M."/>
            <person name="Howarth C."/>
            <person name="Imamovic A."/>
            <person name="Ireland A."/>
            <person name="Larimer J."/>
            <person name="McCowan C."/>
            <person name="Murphy C."/>
            <person name="Pearson M."/>
            <person name="Poon T.W."/>
            <person name="Priest M."/>
            <person name="Roberts A."/>
            <person name="Saif S."/>
            <person name="Shea T."/>
            <person name="Sykes S."/>
            <person name="Wortman J."/>
            <person name="Nusbaum C."/>
            <person name="Birren B."/>
        </authorList>
    </citation>
    <scope>NUCLEOTIDE SEQUENCE [LARGE SCALE GENOMIC DNA]</scope>
    <source>
        <strain evidence="2">APO3</strain>
    </source>
</reference>
<dbReference type="GeneID" id="20811685"/>